<sequence>MWRQLFLVNFLVVLCGMMCGGQVLQFGQCVDVKTMQYFDLEEFLGQWYEIERFPIWYEQSGDCAYKRIQYCGRRVEIEHVYVKNGIQFLLHLNTTYVPGDEAVFVVKESNIDPVGIPLTVLTTDYKNYAIMYGCKTSDTLGLKFITAWILSRQPILPEVYLQKAYHEINSLPSVSSVYLEKVDQSALRCQAHWTAHIQAVNFTDDE</sequence>
<accession>A0ACC2QEQ3</accession>
<evidence type="ECO:0000313" key="2">
    <source>
        <dbReference type="Proteomes" id="UP001231649"/>
    </source>
</evidence>
<gene>
    <name evidence="1" type="ORF">PYW08_007813</name>
</gene>
<evidence type="ECO:0000313" key="1">
    <source>
        <dbReference type="EMBL" id="KAJ8714193.1"/>
    </source>
</evidence>
<reference evidence="1" key="1">
    <citation type="submission" date="2023-03" db="EMBL/GenBank/DDBJ databases">
        <title>Chromosome-level genomes of two armyworms, Mythimna separata and Mythimna loreyi, provide insights into the biosynthesis and reception of sex pheromones.</title>
        <authorList>
            <person name="Zhao H."/>
        </authorList>
    </citation>
    <scope>NUCLEOTIDE SEQUENCE</scope>
    <source>
        <strain evidence="1">BeijingLab</strain>
    </source>
</reference>
<proteinExistence type="predicted"/>
<organism evidence="1 2">
    <name type="scientific">Mythimna loreyi</name>
    <dbReference type="NCBI Taxonomy" id="667449"/>
    <lineage>
        <taxon>Eukaryota</taxon>
        <taxon>Metazoa</taxon>
        <taxon>Ecdysozoa</taxon>
        <taxon>Arthropoda</taxon>
        <taxon>Hexapoda</taxon>
        <taxon>Insecta</taxon>
        <taxon>Pterygota</taxon>
        <taxon>Neoptera</taxon>
        <taxon>Endopterygota</taxon>
        <taxon>Lepidoptera</taxon>
        <taxon>Glossata</taxon>
        <taxon>Ditrysia</taxon>
        <taxon>Noctuoidea</taxon>
        <taxon>Noctuidae</taxon>
        <taxon>Noctuinae</taxon>
        <taxon>Hadenini</taxon>
        <taxon>Mythimna</taxon>
    </lineage>
</organism>
<name>A0ACC2QEQ3_9NEOP</name>
<protein>
    <submittedName>
        <fullName evidence="1">Uncharacterized protein</fullName>
    </submittedName>
</protein>
<keyword evidence="2" id="KW-1185">Reference proteome</keyword>
<dbReference type="EMBL" id="CM056796">
    <property type="protein sequence ID" value="KAJ8714193.1"/>
    <property type="molecule type" value="Genomic_DNA"/>
</dbReference>
<dbReference type="Proteomes" id="UP001231649">
    <property type="component" value="Chromosome 20"/>
</dbReference>
<comment type="caution">
    <text evidence="1">The sequence shown here is derived from an EMBL/GenBank/DDBJ whole genome shotgun (WGS) entry which is preliminary data.</text>
</comment>